<accession>A0A7C5URF9</accession>
<protein>
    <submittedName>
        <fullName evidence="1">Uncharacterized protein</fullName>
    </submittedName>
</protein>
<gene>
    <name evidence="1" type="ORF">ENL96_00770</name>
</gene>
<organism evidence="1">
    <name type="scientific">candidate division CPR3 bacterium</name>
    <dbReference type="NCBI Taxonomy" id="2268181"/>
    <lineage>
        <taxon>Bacteria</taxon>
        <taxon>Bacteria division CPR3</taxon>
    </lineage>
</organism>
<comment type="caution">
    <text evidence="1">The sequence shown here is derived from an EMBL/GenBank/DDBJ whole genome shotgun (WGS) entry which is preliminary data.</text>
</comment>
<name>A0A7C5URF9_UNCC3</name>
<sequence length="129" mass="14606">MNWKRMLLKLALGIVIFVSLAGVVLGLSILFGILRKSPTENETPTSSVNISSGIVYKDRSKFNIDLFPYETDRYKIVFTEGKIVVYIYPNLLGEGTIEEQTEKIKQEAKAFLDQNGIDAESSNIEWRTK</sequence>
<dbReference type="EMBL" id="DRVY01000021">
    <property type="protein sequence ID" value="HHR92032.1"/>
    <property type="molecule type" value="Genomic_DNA"/>
</dbReference>
<dbReference type="AlphaFoldDB" id="A0A7C5URF9"/>
<proteinExistence type="predicted"/>
<evidence type="ECO:0000313" key="1">
    <source>
        <dbReference type="EMBL" id="HHR92032.1"/>
    </source>
</evidence>
<reference evidence="1" key="1">
    <citation type="journal article" date="2020" name="mSystems">
        <title>Genome- and Community-Level Interaction Insights into Carbon Utilization and Element Cycling Functions of Hydrothermarchaeota in Hydrothermal Sediment.</title>
        <authorList>
            <person name="Zhou Z."/>
            <person name="Liu Y."/>
            <person name="Xu W."/>
            <person name="Pan J."/>
            <person name="Luo Z.H."/>
            <person name="Li M."/>
        </authorList>
    </citation>
    <scope>NUCLEOTIDE SEQUENCE [LARGE SCALE GENOMIC DNA]</scope>
    <source>
        <strain evidence="1">SpSt-1042</strain>
    </source>
</reference>